<organism evidence="2 3">
    <name type="scientific">Trachymyrmex cornetzi</name>
    <dbReference type="NCBI Taxonomy" id="471704"/>
    <lineage>
        <taxon>Eukaryota</taxon>
        <taxon>Metazoa</taxon>
        <taxon>Ecdysozoa</taxon>
        <taxon>Arthropoda</taxon>
        <taxon>Hexapoda</taxon>
        <taxon>Insecta</taxon>
        <taxon>Pterygota</taxon>
        <taxon>Neoptera</taxon>
        <taxon>Endopterygota</taxon>
        <taxon>Hymenoptera</taxon>
        <taxon>Apocrita</taxon>
        <taxon>Aculeata</taxon>
        <taxon>Formicoidea</taxon>
        <taxon>Formicidae</taxon>
        <taxon>Myrmicinae</taxon>
        <taxon>Trachymyrmex</taxon>
    </lineage>
</organism>
<dbReference type="EMBL" id="KQ979615">
    <property type="protein sequence ID" value="KYN20110.1"/>
    <property type="molecule type" value="Genomic_DNA"/>
</dbReference>
<reference evidence="2 3" key="1">
    <citation type="submission" date="2015-09" db="EMBL/GenBank/DDBJ databases">
        <title>Trachymyrmex cornetzi WGS genome.</title>
        <authorList>
            <person name="Nygaard S."/>
            <person name="Hu H."/>
            <person name="Boomsma J."/>
            <person name="Zhang G."/>
        </authorList>
    </citation>
    <scope>NUCLEOTIDE SEQUENCE [LARGE SCALE GENOMIC DNA]</scope>
    <source>
        <strain evidence="2">Tcor2-1</strain>
        <tissue evidence="2">Whole body</tissue>
    </source>
</reference>
<dbReference type="AlphaFoldDB" id="A0A151J843"/>
<evidence type="ECO:0000313" key="3">
    <source>
        <dbReference type="Proteomes" id="UP000078492"/>
    </source>
</evidence>
<protein>
    <submittedName>
        <fullName evidence="2">Uncharacterized protein</fullName>
    </submittedName>
</protein>
<feature type="compositionally biased region" description="Basic and acidic residues" evidence="1">
    <location>
        <begin position="12"/>
        <end position="30"/>
    </location>
</feature>
<keyword evidence="3" id="KW-1185">Reference proteome</keyword>
<feature type="non-terminal residue" evidence="2">
    <location>
        <position position="1"/>
    </location>
</feature>
<evidence type="ECO:0000256" key="1">
    <source>
        <dbReference type="SAM" id="MobiDB-lite"/>
    </source>
</evidence>
<evidence type="ECO:0000313" key="2">
    <source>
        <dbReference type="EMBL" id="KYN20110.1"/>
    </source>
</evidence>
<accession>A0A151J843</accession>
<feature type="region of interest" description="Disordered" evidence="1">
    <location>
        <begin position="1"/>
        <end position="57"/>
    </location>
</feature>
<sequence>HGTEGVNATGTELDRFDRVQALDREGALGKDRRKSGGTSLRPEAPNEPRGPNWVSVPRGRTLTLDVQVRSYNRGRVYNELKQRFFKLINEGQIKYEM</sequence>
<name>A0A151J843_9HYME</name>
<proteinExistence type="predicted"/>
<feature type="compositionally biased region" description="Polar residues" evidence="1">
    <location>
        <begin position="1"/>
        <end position="10"/>
    </location>
</feature>
<dbReference type="Proteomes" id="UP000078492">
    <property type="component" value="Unassembled WGS sequence"/>
</dbReference>
<gene>
    <name evidence="2" type="ORF">ALC57_07538</name>
</gene>